<evidence type="ECO:0008006" key="3">
    <source>
        <dbReference type="Google" id="ProtNLM"/>
    </source>
</evidence>
<dbReference type="EMBL" id="MBFR01000261">
    <property type="protein sequence ID" value="PVU90352.1"/>
    <property type="molecule type" value="Genomic_DNA"/>
</dbReference>
<reference evidence="1 2" key="1">
    <citation type="journal article" date="2018" name="MBio">
        <title>Comparative Genomics Reveals the Core Gene Toolbox for the Fungus-Insect Symbiosis.</title>
        <authorList>
            <person name="Wang Y."/>
            <person name="Stata M."/>
            <person name="Wang W."/>
            <person name="Stajich J.E."/>
            <person name="White M.M."/>
            <person name="Moncalvo J.M."/>
        </authorList>
    </citation>
    <scope>NUCLEOTIDE SEQUENCE [LARGE SCALE GENOMIC DNA]</scope>
    <source>
        <strain evidence="1 2">SWE-8-4</strain>
    </source>
</reference>
<accession>A0A2T9YDE0</accession>
<gene>
    <name evidence="1" type="ORF">BB561_004905</name>
</gene>
<organism evidence="1 2">
    <name type="scientific">Smittium simulii</name>
    <dbReference type="NCBI Taxonomy" id="133385"/>
    <lineage>
        <taxon>Eukaryota</taxon>
        <taxon>Fungi</taxon>
        <taxon>Fungi incertae sedis</taxon>
        <taxon>Zoopagomycota</taxon>
        <taxon>Kickxellomycotina</taxon>
        <taxon>Harpellomycetes</taxon>
        <taxon>Harpellales</taxon>
        <taxon>Legeriomycetaceae</taxon>
        <taxon>Smittium</taxon>
    </lineage>
</organism>
<name>A0A2T9YDE0_9FUNG</name>
<evidence type="ECO:0000313" key="1">
    <source>
        <dbReference type="EMBL" id="PVU90352.1"/>
    </source>
</evidence>
<sequence>MPKVPGAIPSAAAGVPYNSAKRTRLEYSTFAKTGLIDPAKLGCLGTSNWISLQLLYPELRIGLNIIGKIRSGAYWTTERLAKSHLISKIYRKKCPCCNVNVPENIEHILIDCKRWAAIRSEKIGQFIPRLFRICNDNNNEPLTQAKMKLVGKLLGGESKKSLLQLRKKKKPNMLPSMELETAKFVDGIRVARTLILDGIK</sequence>
<proteinExistence type="predicted"/>
<protein>
    <recommendedName>
        <fullName evidence="3">Reverse transcriptase zinc-binding domain-containing protein</fullName>
    </recommendedName>
</protein>
<dbReference type="OrthoDB" id="2674711at2759"/>
<dbReference type="Proteomes" id="UP000245383">
    <property type="component" value="Unassembled WGS sequence"/>
</dbReference>
<keyword evidence="2" id="KW-1185">Reference proteome</keyword>
<dbReference type="AlphaFoldDB" id="A0A2T9YDE0"/>
<comment type="caution">
    <text evidence="1">The sequence shown here is derived from an EMBL/GenBank/DDBJ whole genome shotgun (WGS) entry which is preliminary data.</text>
</comment>
<feature type="non-terminal residue" evidence="1">
    <location>
        <position position="200"/>
    </location>
</feature>
<evidence type="ECO:0000313" key="2">
    <source>
        <dbReference type="Proteomes" id="UP000245383"/>
    </source>
</evidence>